<sequence>MELDLRLSSRVLGGPVVLITPDDEGGLAGALVPEPRARQNVIFELGFFIGKLGASHVAPLVKNDVVRPSDFDGIGYIPLDSAGGWKGLLARELRGAKAPFDAEKVFEA</sequence>
<comment type="caution">
    <text evidence="2">The sequence shown here is derived from an EMBL/GenBank/DDBJ whole genome shotgun (WGS) entry which is preliminary data.</text>
</comment>
<protein>
    <recommendedName>
        <fullName evidence="1">CD-NTase-associated protein 12/Pycsar effector protein TIR domain-containing protein</fullName>
    </recommendedName>
</protein>
<feature type="domain" description="CD-NTase-associated protein 12/Pycsar effector protein TIR" evidence="1">
    <location>
        <begin position="16"/>
        <end position="80"/>
    </location>
</feature>
<organism evidence="2 3">
    <name type="scientific">Rhizobium phaseoli</name>
    <dbReference type="NCBI Taxonomy" id="396"/>
    <lineage>
        <taxon>Bacteria</taxon>
        <taxon>Pseudomonadati</taxon>
        <taxon>Pseudomonadota</taxon>
        <taxon>Alphaproteobacteria</taxon>
        <taxon>Hyphomicrobiales</taxon>
        <taxon>Rhizobiaceae</taxon>
        <taxon>Rhizobium/Agrobacterium group</taxon>
        <taxon>Rhizobium</taxon>
    </lineage>
</organism>
<gene>
    <name evidence="2" type="ORF">GR197_20180</name>
</gene>
<proteinExistence type="predicted"/>
<dbReference type="InterPro" id="IPR019302">
    <property type="entry name" value="CAP12/PCTIR_TIR_dom"/>
</dbReference>
<accession>A0A7K3UGN4</accession>
<dbReference type="Proteomes" id="UP000471753">
    <property type="component" value="Unassembled WGS sequence"/>
</dbReference>
<dbReference type="Pfam" id="PF10137">
    <property type="entry name" value="CAP12-PCTIR_TIR"/>
    <property type="match status" value="1"/>
</dbReference>
<name>A0A7K3UGN4_9HYPH</name>
<dbReference type="EMBL" id="WUFT01000012">
    <property type="protein sequence ID" value="NEJ72827.1"/>
    <property type="molecule type" value="Genomic_DNA"/>
</dbReference>
<reference evidence="2 3" key="1">
    <citation type="submission" date="2019-12" db="EMBL/GenBank/DDBJ databases">
        <title>Rhizobium genotypes associated with high levels of biological nitrogen fixation by grain legumes in a temperate-maritime cropping system.</title>
        <authorList>
            <person name="Maluk M."/>
            <person name="Francesc Ferrando Molina F."/>
            <person name="Lopez Del Egido L."/>
            <person name="Lafos M."/>
            <person name="Langarica-Fuentes A."/>
            <person name="Gebre Yohannes G."/>
            <person name="Young M.W."/>
            <person name="Martin P."/>
            <person name="Gantlett R."/>
            <person name="Kenicer G."/>
            <person name="Hawes C."/>
            <person name="Begg G.S."/>
            <person name="Quilliam R.S."/>
            <person name="Squire G.R."/>
            <person name="Poole P.S."/>
            <person name="Young P.W."/>
            <person name="Iannetta P.M."/>
            <person name="James E.K."/>
        </authorList>
    </citation>
    <scope>NUCLEOTIDE SEQUENCE [LARGE SCALE GENOMIC DNA]</scope>
    <source>
        <strain evidence="2 3">JHI366</strain>
    </source>
</reference>
<evidence type="ECO:0000259" key="1">
    <source>
        <dbReference type="Pfam" id="PF10137"/>
    </source>
</evidence>
<evidence type="ECO:0000313" key="2">
    <source>
        <dbReference type="EMBL" id="NEJ72827.1"/>
    </source>
</evidence>
<dbReference type="AlphaFoldDB" id="A0A7K3UGN4"/>
<dbReference type="GO" id="GO:0050135">
    <property type="term" value="F:NADP+ nucleosidase activity"/>
    <property type="evidence" value="ECO:0007669"/>
    <property type="project" value="InterPro"/>
</dbReference>
<evidence type="ECO:0000313" key="3">
    <source>
        <dbReference type="Proteomes" id="UP000471753"/>
    </source>
</evidence>